<keyword evidence="3" id="KW-1185">Reference proteome</keyword>
<feature type="transmembrane region" description="Helical" evidence="1">
    <location>
        <begin position="335"/>
        <end position="351"/>
    </location>
</feature>
<evidence type="ECO:0000313" key="3">
    <source>
        <dbReference type="Proteomes" id="UP000002508"/>
    </source>
</evidence>
<accession>B8G8X0</accession>
<keyword evidence="1" id="KW-1133">Transmembrane helix</keyword>
<keyword evidence="1" id="KW-0812">Transmembrane</keyword>
<reference evidence="2" key="1">
    <citation type="submission" date="2008-12" db="EMBL/GenBank/DDBJ databases">
        <title>Complete sequence of Chloroflexus aggregans DSM 9485.</title>
        <authorList>
            <consortium name="US DOE Joint Genome Institute"/>
            <person name="Lucas S."/>
            <person name="Copeland A."/>
            <person name="Lapidus A."/>
            <person name="Glavina del Rio T."/>
            <person name="Dalin E."/>
            <person name="Tice H."/>
            <person name="Pitluck S."/>
            <person name="Foster B."/>
            <person name="Larimer F."/>
            <person name="Land M."/>
            <person name="Hauser L."/>
            <person name="Kyrpides N."/>
            <person name="Mikhailova N."/>
            <person name="Bryant D."/>
            <person name="Richardson P."/>
        </authorList>
    </citation>
    <scope>NUCLEOTIDE SEQUENCE</scope>
    <source>
        <strain evidence="2">DSM 9485</strain>
    </source>
</reference>
<sequence>MQTVSSPVRIPSTLGRPQIIFFCELEGPPLLELLAQPGVLSFLANGEYGIAVALHNLSLETAQAVALLNQHHIPVIAWLLLPAEEGFWFNLQNYPQAIERYRAVRQWALTHSLHFQAIGIDIEPPLGEVIASRRRGIRDIARRIWLAHENVLYESARAAYLDLIAEIHHDDYEVHTYQLPLIVDDRRAATTTIQRALDIIDLPADVEVLLCFSSIPLEQLGNDLGGALIDSYGPSADAIAVGCIVGSAVRSSSAEDLPPLTWDALERDLLLAAQYTDTIYLFSLEGCVERGLLPRLAQIDWVAPSRPELAKRLIVQMLRLLLFIVMLVMRFSRPLLAWSGWIVAAILLFRLRQQKRYDHHFTHRD</sequence>
<dbReference type="EMBL" id="CP001337">
    <property type="protein sequence ID" value="ACL26245.1"/>
    <property type="molecule type" value="Genomic_DNA"/>
</dbReference>
<proteinExistence type="predicted"/>
<dbReference type="HOGENOM" id="CLU_777786_0_0_0"/>
<dbReference type="KEGG" id="cag:Cagg_3401"/>
<protein>
    <submittedName>
        <fullName evidence="2">Uncharacterized protein</fullName>
    </submittedName>
</protein>
<dbReference type="STRING" id="326427.Cagg_3401"/>
<dbReference type="eggNOG" id="ENOG5033UNV">
    <property type="taxonomic scope" value="Bacteria"/>
</dbReference>
<name>B8G8X0_CHLAD</name>
<evidence type="ECO:0000313" key="2">
    <source>
        <dbReference type="EMBL" id="ACL26245.1"/>
    </source>
</evidence>
<dbReference type="AlphaFoldDB" id="B8G8X0"/>
<evidence type="ECO:0000256" key="1">
    <source>
        <dbReference type="SAM" id="Phobius"/>
    </source>
</evidence>
<gene>
    <name evidence="2" type="ordered locus">Cagg_3401</name>
</gene>
<keyword evidence="1" id="KW-0472">Membrane</keyword>
<organism evidence="2 3">
    <name type="scientific">Chloroflexus aggregans (strain MD-66 / DSM 9485)</name>
    <dbReference type="NCBI Taxonomy" id="326427"/>
    <lineage>
        <taxon>Bacteria</taxon>
        <taxon>Bacillati</taxon>
        <taxon>Chloroflexota</taxon>
        <taxon>Chloroflexia</taxon>
        <taxon>Chloroflexales</taxon>
        <taxon>Chloroflexineae</taxon>
        <taxon>Chloroflexaceae</taxon>
        <taxon>Chloroflexus</taxon>
    </lineage>
</organism>
<dbReference type="Proteomes" id="UP000002508">
    <property type="component" value="Chromosome"/>
</dbReference>
<dbReference type="OrthoDB" id="143774at2"/>